<sequence length="196" mass="21694">MPMVIATLSEVAEALQYLHSQGFIHCDLKPENILLKVAPGDNRGFTAKVSDFGLSDLSTSEGLLMGELGGTVTHLDPCIVTQRKVSKKSDVYSFGICMWELYTGQRPYIELLQSSKDKRSRDKLILSKVAHEHKRPVFPPYAPPDFVALATQCWHPDPAARPAFQEVLAELRIMQDRHGYVTAPLTIPNGTPPLGP</sequence>
<evidence type="ECO:0000313" key="2">
    <source>
        <dbReference type="EMBL" id="GFH24804.1"/>
    </source>
</evidence>
<gene>
    <name evidence="2" type="ORF">HaLaN_22663</name>
</gene>
<dbReference type="PROSITE" id="PS50011">
    <property type="entry name" value="PROTEIN_KINASE_DOM"/>
    <property type="match status" value="1"/>
</dbReference>
<dbReference type="InterPro" id="IPR008271">
    <property type="entry name" value="Ser/Thr_kinase_AS"/>
</dbReference>
<protein>
    <submittedName>
        <fullName evidence="2">Protein kinase domain-containing protein</fullName>
    </submittedName>
</protein>
<keyword evidence="2" id="KW-0418">Kinase</keyword>
<feature type="non-terminal residue" evidence="2">
    <location>
        <position position="196"/>
    </location>
</feature>
<dbReference type="Proteomes" id="UP000485058">
    <property type="component" value="Unassembled WGS sequence"/>
</dbReference>
<evidence type="ECO:0000313" key="3">
    <source>
        <dbReference type="Proteomes" id="UP000485058"/>
    </source>
</evidence>
<dbReference type="InterPro" id="IPR051681">
    <property type="entry name" value="Ser/Thr_Kinases-Pseudokinases"/>
</dbReference>
<feature type="non-terminal residue" evidence="2">
    <location>
        <position position="1"/>
    </location>
</feature>
<dbReference type="InterPro" id="IPR000719">
    <property type="entry name" value="Prot_kinase_dom"/>
</dbReference>
<keyword evidence="3" id="KW-1185">Reference proteome</keyword>
<organism evidence="2 3">
    <name type="scientific">Haematococcus lacustris</name>
    <name type="common">Green alga</name>
    <name type="synonym">Haematococcus pluvialis</name>
    <dbReference type="NCBI Taxonomy" id="44745"/>
    <lineage>
        <taxon>Eukaryota</taxon>
        <taxon>Viridiplantae</taxon>
        <taxon>Chlorophyta</taxon>
        <taxon>core chlorophytes</taxon>
        <taxon>Chlorophyceae</taxon>
        <taxon>CS clade</taxon>
        <taxon>Chlamydomonadales</taxon>
        <taxon>Haematococcaceae</taxon>
        <taxon>Haematococcus</taxon>
    </lineage>
</organism>
<dbReference type="AlphaFoldDB" id="A0A6A0A0J2"/>
<evidence type="ECO:0000259" key="1">
    <source>
        <dbReference type="PROSITE" id="PS50011"/>
    </source>
</evidence>
<keyword evidence="2" id="KW-0808">Transferase</keyword>
<dbReference type="PANTHER" id="PTHR44329:SF214">
    <property type="entry name" value="PROTEIN KINASE DOMAIN-CONTAINING PROTEIN"/>
    <property type="match status" value="1"/>
</dbReference>
<dbReference type="EMBL" id="BLLF01002635">
    <property type="protein sequence ID" value="GFH24804.1"/>
    <property type="molecule type" value="Genomic_DNA"/>
</dbReference>
<feature type="domain" description="Protein kinase" evidence="1">
    <location>
        <begin position="1"/>
        <end position="181"/>
    </location>
</feature>
<reference evidence="2 3" key="1">
    <citation type="submission" date="2020-02" db="EMBL/GenBank/DDBJ databases">
        <title>Draft genome sequence of Haematococcus lacustris strain NIES-144.</title>
        <authorList>
            <person name="Morimoto D."/>
            <person name="Nakagawa S."/>
            <person name="Yoshida T."/>
            <person name="Sawayama S."/>
        </authorList>
    </citation>
    <scope>NUCLEOTIDE SEQUENCE [LARGE SCALE GENOMIC DNA]</scope>
    <source>
        <strain evidence="2 3">NIES-144</strain>
    </source>
</reference>
<dbReference type="GO" id="GO:0004674">
    <property type="term" value="F:protein serine/threonine kinase activity"/>
    <property type="evidence" value="ECO:0007669"/>
    <property type="project" value="TreeGrafter"/>
</dbReference>
<dbReference type="GO" id="GO:0005524">
    <property type="term" value="F:ATP binding"/>
    <property type="evidence" value="ECO:0007669"/>
    <property type="project" value="InterPro"/>
</dbReference>
<dbReference type="InterPro" id="IPR011009">
    <property type="entry name" value="Kinase-like_dom_sf"/>
</dbReference>
<dbReference type="SUPFAM" id="SSF56112">
    <property type="entry name" value="Protein kinase-like (PK-like)"/>
    <property type="match status" value="1"/>
</dbReference>
<dbReference type="Gene3D" id="1.10.510.10">
    <property type="entry name" value="Transferase(Phosphotransferase) domain 1"/>
    <property type="match status" value="1"/>
</dbReference>
<dbReference type="InterPro" id="IPR001245">
    <property type="entry name" value="Ser-Thr/Tyr_kinase_cat_dom"/>
</dbReference>
<dbReference type="Pfam" id="PF07714">
    <property type="entry name" value="PK_Tyr_Ser-Thr"/>
    <property type="match status" value="1"/>
</dbReference>
<dbReference type="SMART" id="SM00220">
    <property type="entry name" value="S_TKc"/>
    <property type="match status" value="1"/>
</dbReference>
<comment type="caution">
    <text evidence="2">The sequence shown here is derived from an EMBL/GenBank/DDBJ whole genome shotgun (WGS) entry which is preliminary data.</text>
</comment>
<accession>A0A6A0A0J2</accession>
<dbReference type="PROSITE" id="PS00108">
    <property type="entry name" value="PROTEIN_KINASE_ST"/>
    <property type="match status" value="1"/>
</dbReference>
<dbReference type="PANTHER" id="PTHR44329">
    <property type="entry name" value="SERINE/THREONINE-PROTEIN KINASE TNNI3K-RELATED"/>
    <property type="match status" value="1"/>
</dbReference>
<name>A0A6A0A0J2_HAELA</name>
<proteinExistence type="predicted"/>